<dbReference type="CDD" id="cd05676">
    <property type="entry name" value="M20_dipept_like_CNDP"/>
    <property type="match status" value="1"/>
</dbReference>
<feature type="site" description="Important for catalytic activity" evidence="9">
    <location>
        <position position="233"/>
    </location>
</feature>
<dbReference type="GO" id="GO:0070573">
    <property type="term" value="F:metallodipeptidase activity"/>
    <property type="evidence" value="ECO:0007669"/>
    <property type="project" value="InterPro"/>
</dbReference>
<feature type="binding site" evidence="7">
    <location>
        <position position="233"/>
    </location>
    <ligand>
        <name>substrate</name>
        <note>ligand shared between homodimeric partners</note>
    </ligand>
</feature>
<dbReference type="PROSITE" id="PS00759">
    <property type="entry name" value="ARGE_DAPE_CPG2_2"/>
    <property type="match status" value="1"/>
</dbReference>
<dbReference type="PANTHER" id="PTHR43270:SF4">
    <property type="entry name" value="CARNOSINE DIPEPTIDASE 2, ISOFORM A"/>
    <property type="match status" value="1"/>
</dbReference>
<keyword evidence="3 8" id="KW-0479">Metal-binding</keyword>
<comment type="similarity">
    <text evidence="1">Belongs to the peptidase M20A family.</text>
</comment>
<dbReference type="EMBL" id="OV725077">
    <property type="protein sequence ID" value="CAH1390738.1"/>
    <property type="molecule type" value="Genomic_DNA"/>
</dbReference>
<feature type="active site" description="Proton acceptor" evidence="6">
    <location>
        <position position="171"/>
    </location>
</feature>
<keyword evidence="4" id="KW-0378">Hydrolase</keyword>
<keyword evidence="2" id="KW-0645">Protease</keyword>
<organism evidence="11 12">
    <name type="scientific">Nezara viridula</name>
    <name type="common">Southern green stink bug</name>
    <name type="synonym">Cimex viridulus</name>
    <dbReference type="NCBI Taxonomy" id="85310"/>
    <lineage>
        <taxon>Eukaryota</taxon>
        <taxon>Metazoa</taxon>
        <taxon>Ecdysozoa</taxon>
        <taxon>Arthropoda</taxon>
        <taxon>Hexapoda</taxon>
        <taxon>Insecta</taxon>
        <taxon>Pterygota</taxon>
        <taxon>Neoptera</taxon>
        <taxon>Paraneoptera</taxon>
        <taxon>Hemiptera</taxon>
        <taxon>Heteroptera</taxon>
        <taxon>Panheteroptera</taxon>
        <taxon>Pentatomomorpha</taxon>
        <taxon>Pentatomoidea</taxon>
        <taxon>Pentatomidae</taxon>
        <taxon>Pentatominae</taxon>
        <taxon>Nezara</taxon>
    </lineage>
</organism>
<keyword evidence="5" id="KW-0482">Metalloprotease</keyword>
<proteinExistence type="inferred from homology"/>
<dbReference type="InterPro" id="IPR011650">
    <property type="entry name" value="Peptidase_M20_dimer"/>
</dbReference>
<feature type="binding site" evidence="8">
    <location>
        <position position="104"/>
    </location>
    <ligand>
        <name>Mn(2+)</name>
        <dbReference type="ChEBI" id="CHEBI:29035"/>
        <label>2</label>
    </ligand>
</feature>
<evidence type="ECO:0000256" key="1">
    <source>
        <dbReference type="ARBA" id="ARBA00006247"/>
    </source>
</evidence>
<evidence type="ECO:0000313" key="12">
    <source>
        <dbReference type="Proteomes" id="UP001152798"/>
    </source>
</evidence>
<feature type="binding site" description="in other chain" evidence="7">
    <location>
        <position position="349"/>
    </location>
    <ligand>
        <name>substrate</name>
        <note>ligand shared between homodimeric partners</note>
    </ligand>
</feature>
<name>A0A9P0E5X9_NEZVI</name>
<feature type="binding site" evidence="8">
    <location>
        <position position="451"/>
    </location>
    <ligand>
        <name>Mn(2+)</name>
        <dbReference type="ChEBI" id="CHEBI:29035"/>
        <label>1</label>
    </ligand>
</feature>
<dbReference type="Gene3D" id="3.40.630.10">
    <property type="entry name" value="Zn peptidases"/>
    <property type="match status" value="1"/>
</dbReference>
<sequence length="481" mass="53970">MALPESRTLSLIFKYVDDHVLNYIELLKEAVAIKSVSCSPHLRDDCITMVKWLHCKLKALGVEAEECDVGTQTLPDGRPLRLPPVILGSLGNDPSKPTVCIYGHIDVQPAAQEDGWHTEPFNLTEIDGKLYGRGASDDKGPVLCWLNAIQAYQKQELPIPVNLKFVFEAMEESGSEGLEDLLKQRKESFFQNVDYVCISDNYWLGKDKPCLTYGLRGLCYFFIEVTCACKDLHSGVYGGTINEAMSDMVYLLSRLVDKDGTILIPNINNDVLPVTDDERRQYQEIDFSVLDYKTELGSPSLLHKEDKTKLLMSRWRFPSLSVHGMEGCFSDPGTKTVIPRKVIGKFSIRIVPNQDPIAVEKAVVDYLNKEWAKRGSSNKFKVSMVHGAKAWVTDPRNSNYEAAIRATKRVYNTEPDMTREGGSIPITLTFQEVTDKSVILIPIGACDDGAHSQNEKLDRRNYIQGTKLLAAYLYEIGKMGK</sequence>
<keyword evidence="8" id="KW-0464">Manganese</keyword>
<evidence type="ECO:0000256" key="3">
    <source>
        <dbReference type="ARBA" id="ARBA00022723"/>
    </source>
</evidence>
<evidence type="ECO:0000256" key="4">
    <source>
        <dbReference type="ARBA" id="ARBA00022801"/>
    </source>
</evidence>
<evidence type="ECO:0000256" key="8">
    <source>
        <dbReference type="PIRSR" id="PIRSR037242-3"/>
    </source>
</evidence>
<dbReference type="PIRSF" id="PIRSF037242">
    <property type="entry name" value="CNDP_dipeptidase"/>
    <property type="match status" value="1"/>
</dbReference>
<dbReference type="InterPro" id="IPR017153">
    <property type="entry name" value="CNDP/DUG1"/>
</dbReference>
<feature type="domain" description="Peptidase M20 dimerisation" evidence="10">
    <location>
        <begin position="213"/>
        <end position="372"/>
    </location>
</feature>
<accession>A0A9P0E5X9</accession>
<reference evidence="11" key="1">
    <citation type="submission" date="2022-01" db="EMBL/GenBank/DDBJ databases">
        <authorList>
            <person name="King R."/>
        </authorList>
    </citation>
    <scope>NUCLEOTIDE SEQUENCE</scope>
</reference>
<dbReference type="SUPFAM" id="SSF53187">
    <property type="entry name" value="Zn-dependent exopeptidases"/>
    <property type="match status" value="1"/>
</dbReference>
<dbReference type="PANTHER" id="PTHR43270">
    <property type="entry name" value="BETA-ALA-HIS DIPEPTIDASE"/>
    <property type="match status" value="1"/>
</dbReference>
<feature type="binding site" description="in other chain" evidence="7">
    <location>
        <position position="423"/>
    </location>
    <ligand>
        <name>substrate</name>
        <note>ligand shared between homodimeric partners</note>
    </ligand>
</feature>
<dbReference type="Pfam" id="PF07687">
    <property type="entry name" value="M20_dimer"/>
    <property type="match status" value="1"/>
</dbReference>
<feature type="active site" evidence="6">
    <location>
        <position position="106"/>
    </location>
</feature>
<evidence type="ECO:0000313" key="11">
    <source>
        <dbReference type="EMBL" id="CAH1390738.1"/>
    </source>
</evidence>
<protein>
    <recommendedName>
        <fullName evidence="10">Peptidase M20 dimerisation domain-containing protein</fullName>
    </recommendedName>
</protein>
<dbReference type="Gene3D" id="3.30.70.360">
    <property type="match status" value="1"/>
</dbReference>
<dbReference type="InterPro" id="IPR002933">
    <property type="entry name" value="Peptidase_M20"/>
</dbReference>
<feature type="binding site" description="in other chain" evidence="7">
    <location>
        <position position="200"/>
    </location>
    <ligand>
        <name>substrate</name>
        <note>ligand shared between homodimeric partners</note>
    </ligand>
</feature>
<dbReference type="InterPro" id="IPR001261">
    <property type="entry name" value="ArgE/DapE_CS"/>
</dbReference>
<keyword evidence="12" id="KW-1185">Reference proteome</keyword>
<dbReference type="Pfam" id="PF01546">
    <property type="entry name" value="Peptidase_M20"/>
    <property type="match status" value="1"/>
</dbReference>
<feature type="binding site" evidence="7">
    <location>
        <position position="336"/>
    </location>
    <ligand>
        <name>substrate</name>
        <note>ligand shared between homodimeric partners</note>
    </ligand>
</feature>
<gene>
    <name evidence="11" type="ORF">NEZAVI_LOCUS1891</name>
</gene>
<dbReference type="OrthoDB" id="7832001at2759"/>
<feature type="binding site" evidence="8">
    <location>
        <position position="200"/>
    </location>
    <ligand>
        <name>Mn(2+)</name>
        <dbReference type="ChEBI" id="CHEBI:29035"/>
        <label>2</label>
    </ligand>
</feature>
<feature type="binding site" description="in other chain" evidence="7">
    <location>
        <position position="451"/>
    </location>
    <ligand>
        <name>substrate</name>
        <note>ligand shared between homodimeric partners</note>
    </ligand>
</feature>
<dbReference type="GO" id="GO:0046872">
    <property type="term" value="F:metal ion binding"/>
    <property type="evidence" value="ECO:0007669"/>
    <property type="project" value="UniProtKB-KW"/>
</dbReference>
<evidence type="ECO:0000256" key="9">
    <source>
        <dbReference type="PIRSR" id="PIRSR037242-4"/>
    </source>
</evidence>
<evidence type="ECO:0000256" key="2">
    <source>
        <dbReference type="ARBA" id="ARBA00022670"/>
    </source>
</evidence>
<evidence type="ECO:0000259" key="10">
    <source>
        <dbReference type="Pfam" id="PF07687"/>
    </source>
</evidence>
<feature type="binding site" evidence="8">
    <location>
        <position position="137"/>
    </location>
    <ligand>
        <name>Mn(2+)</name>
        <dbReference type="ChEBI" id="CHEBI:29035"/>
        <label>2</label>
    </ligand>
</feature>
<feature type="binding site" evidence="8">
    <location>
        <position position="137"/>
    </location>
    <ligand>
        <name>Mn(2+)</name>
        <dbReference type="ChEBI" id="CHEBI:29035"/>
        <label>1</label>
    </ligand>
</feature>
<dbReference type="GO" id="GO:0006508">
    <property type="term" value="P:proteolysis"/>
    <property type="evidence" value="ECO:0007669"/>
    <property type="project" value="UniProtKB-KW"/>
</dbReference>
<evidence type="ECO:0000256" key="7">
    <source>
        <dbReference type="PIRSR" id="PIRSR037242-2"/>
    </source>
</evidence>
<dbReference type="Proteomes" id="UP001152798">
    <property type="component" value="Chromosome 1"/>
</dbReference>
<comment type="cofactor">
    <cofactor evidence="8">
        <name>Mn(2+)</name>
        <dbReference type="ChEBI" id="CHEBI:29035"/>
    </cofactor>
    <text evidence="8">Binds 2 manganese ions per subunit.</text>
</comment>
<feature type="binding site" evidence="8">
    <location>
        <position position="172"/>
    </location>
    <ligand>
        <name>Mn(2+)</name>
        <dbReference type="ChEBI" id="CHEBI:29035"/>
        <label>1</label>
    </ligand>
</feature>
<dbReference type="AlphaFoldDB" id="A0A9P0E5X9"/>
<evidence type="ECO:0000256" key="6">
    <source>
        <dbReference type="PIRSR" id="PIRSR037242-1"/>
    </source>
</evidence>
<dbReference type="InterPro" id="IPR051458">
    <property type="entry name" value="Cyt/Met_Dipeptidase"/>
</dbReference>
<evidence type="ECO:0000256" key="5">
    <source>
        <dbReference type="ARBA" id="ARBA00023049"/>
    </source>
</evidence>